<evidence type="ECO:0000256" key="1">
    <source>
        <dbReference type="ARBA" id="ARBA00004141"/>
    </source>
</evidence>
<evidence type="ECO:0000256" key="5">
    <source>
        <dbReference type="SAM" id="Phobius"/>
    </source>
</evidence>
<comment type="caution">
    <text evidence="7">The sequence shown here is derived from an EMBL/GenBank/DDBJ whole genome shotgun (WGS) entry which is preliminary data.</text>
</comment>
<proteinExistence type="predicted"/>
<feature type="transmembrane region" description="Helical" evidence="5">
    <location>
        <begin position="178"/>
        <end position="196"/>
    </location>
</feature>
<gene>
    <name evidence="7" type="ORF">GRI99_18120</name>
</gene>
<sequence>MADNCCAAACGSTENLNRPEWRRALWIALFANGTMFLVEMVAGVVAGSRSLQADALDFFGDAANYAVSLGVAGMAIGWRARTALIKGMTIFGFALGVLGWAIWGLIAGSDPEPIAMSAVGALALLVNLSVAVMLFRFRSGDANMQSVWVCSRNDAINNVVVIGAGVAVMFTGSGLPDLLAAFIMAAIGLHGGWQIISQARRELGATRASA</sequence>
<evidence type="ECO:0000256" key="2">
    <source>
        <dbReference type="ARBA" id="ARBA00022692"/>
    </source>
</evidence>
<comment type="subcellular location">
    <subcellularLocation>
        <location evidence="1">Membrane</location>
        <topology evidence="1">Multi-pass membrane protein</topology>
    </subcellularLocation>
</comment>
<dbReference type="RefSeq" id="WP_160773465.1">
    <property type="nucleotide sequence ID" value="NZ_WTYV01000012.1"/>
</dbReference>
<dbReference type="EMBL" id="WTYV01000012">
    <property type="protein sequence ID" value="MXO73533.1"/>
    <property type="molecule type" value="Genomic_DNA"/>
</dbReference>
<dbReference type="GO" id="GO:0008324">
    <property type="term" value="F:monoatomic cation transmembrane transporter activity"/>
    <property type="evidence" value="ECO:0007669"/>
    <property type="project" value="InterPro"/>
</dbReference>
<evidence type="ECO:0000256" key="4">
    <source>
        <dbReference type="ARBA" id="ARBA00023136"/>
    </source>
</evidence>
<dbReference type="InterPro" id="IPR027469">
    <property type="entry name" value="Cation_efflux_TMD_sf"/>
</dbReference>
<keyword evidence="3 5" id="KW-1133">Transmembrane helix</keyword>
<dbReference type="Pfam" id="PF01545">
    <property type="entry name" value="Cation_efflux"/>
    <property type="match status" value="1"/>
</dbReference>
<keyword evidence="2 5" id="KW-0812">Transmembrane</keyword>
<evidence type="ECO:0000259" key="6">
    <source>
        <dbReference type="Pfam" id="PF01545"/>
    </source>
</evidence>
<protein>
    <submittedName>
        <fullName evidence="7">Cation transporter</fullName>
    </submittedName>
</protein>
<evidence type="ECO:0000313" key="7">
    <source>
        <dbReference type="EMBL" id="MXO73533.1"/>
    </source>
</evidence>
<dbReference type="SUPFAM" id="SSF161111">
    <property type="entry name" value="Cation efflux protein transmembrane domain-like"/>
    <property type="match status" value="1"/>
</dbReference>
<feature type="transmembrane region" description="Helical" evidence="5">
    <location>
        <begin position="155"/>
        <end position="172"/>
    </location>
</feature>
<dbReference type="Proteomes" id="UP000466966">
    <property type="component" value="Unassembled WGS sequence"/>
</dbReference>
<dbReference type="Gene3D" id="1.20.1510.10">
    <property type="entry name" value="Cation efflux protein transmembrane domain"/>
    <property type="match status" value="1"/>
</dbReference>
<feature type="domain" description="Cation efflux protein transmembrane" evidence="6">
    <location>
        <begin position="25"/>
        <end position="203"/>
    </location>
</feature>
<keyword evidence="8" id="KW-1185">Reference proteome</keyword>
<accession>A0A844Z6X5</accession>
<name>A0A844Z6X5_9SPHN</name>
<keyword evidence="4 5" id="KW-0472">Membrane</keyword>
<feature type="transmembrane region" description="Helical" evidence="5">
    <location>
        <begin position="90"/>
        <end position="108"/>
    </location>
</feature>
<feature type="transmembrane region" description="Helical" evidence="5">
    <location>
        <begin position="24"/>
        <end position="46"/>
    </location>
</feature>
<reference evidence="7 8" key="1">
    <citation type="submission" date="2019-12" db="EMBL/GenBank/DDBJ databases">
        <title>Genomic-based taxomic classification of the family Erythrobacteraceae.</title>
        <authorList>
            <person name="Xu L."/>
        </authorList>
    </citation>
    <scope>NUCLEOTIDE SEQUENCE [LARGE SCALE GENOMIC DNA]</scope>
    <source>
        <strain evidence="7 8">M0322</strain>
    </source>
</reference>
<organism evidence="7 8">
    <name type="scientific">Alteraurantiacibacter buctensis</name>
    <dbReference type="NCBI Taxonomy" id="1503981"/>
    <lineage>
        <taxon>Bacteria</taxon>
        <taxon>Pseudomonadati</taxon>
        <taxon>Pseudomonadota</taxon>
        <taxon>Alphaproteobacteria</taxon>
        <taxon>Sphingomonadales</taxon>
        <taxon>Erythrobacteraceae</taxon>
        <taxon>Alteraurantiacibacter</taxon>
    </lineage>
</organism>
<dbReference type="GO" id="GO:0016020">
    <property type="term" value="C:membrane"/>
    <property type="evidence" value="ECO:0007669"/>
    <property type="project" value="UniProtKB-SubCell"/>
</dbReference>
<dbReference type="OrthoDB" id="9799649at2"/>
<feature type="transmembrane region" description="Helical" evidence="5">
    <location>
        <begin position="58"/>
        <end position="78"/>
    </location>
</feature>
<dbReference type="InterPro" id="IPR058533">
    <property type="entry name" value="Cation_efflux_TM"/>
</dbReference>
<feature type="transmembrane region" description="Helical" evidence="5">
    <location>
        <begin position="114"/>
        <end position="135"/>
    </location>
</feature>
<dbReference type="AlphaFoldDB" id="A0A844Z6X5"/>
<evidence type="ECO:0000313" key="8">
    <source>
        <dbReference type="Proteomes" id="UP000466966"/>
    </source>
</evidence>
<evidence type="ECO:0000256" key="3">
    <source>
        <dbReference type="ARBA" id="ARBA00022989"/>
    </source>
</evidence>